<protein>
    <submittedName>
        <fullName evidence="5">OmpA family protein</fullName>
    </submittedName>
</protein>
<keyword evidence="1" id="KW-0472">Membrane</keyword>
<evidence type="ECO:0000256" key="3">
    <source>
        <dbReference type="SAM" id="SignalP"/>
    </source>
</evidence>
<feature type="compositionally biased region" description="Basic and acidic residues" evidence="2">
    <location>
        <begin position="46"/>
        <end position="69"/>
    </location>
</feature>
<feature type="domain" description="OmpA-like" evidence="4">
    <location>
        <begin position="606"/>
        <end position="726"/>
    </location>
</feature>
<dbReference type="PROSITE" id="PS51123">
    <property type="entry name" value="OMPA_2"/>
    <property type="match status" value="1"/>
</dbReference>
<feature type="compositionally biased region" description="Low complexity" evidence="2">
    <location>
        <begin position="139"/>
        <end position="148"/>
    </location>
</feature>
<dbReference type="Pfam" id="PF00691">
    <property type="entry name" value="OmpA"/>
    <property type="match status" value="1"/>
</dbReference>
<dbReference type="CDD" id="cd07185">
    <property type="entry name" value="OmpA_C-like"/>
    <property type="match status" value="1"/>
</dbReference>
<reference evidence="5 6" key="1">
    <citation type="submission" date="2018-04" db="EMBL/GenBank/DDBJ databases">
        <title>Genomic Encyclopedia of Type Strains, Phase III (KMG-III): the genomes of soil and plant-associated and newly described type strains.</title>
        <authorList>
            <person name="Whitman W."/>
        </authorList>
    </citation>
    <scope>NUCLEOTIDE SEQUENCE [LARGE SCALE GENOMIC DNA]</scope>
    <source>
        <strain evidence="5 6">JA192</strain>
    </source>
</reference>
<feature type="compositionally biased region" description="Low complexity" evidence="2">
    <location>
        <begin position="186"/>
        <end position="203"/>
    </location>
</feature>
<proteinExistence type="predicted"/>
<feature type="compositionally biased region" description="Basic and acidic residues" evidence="2">
    <location>
        <begin position="249"/>
        <end position="326"/>
    </location>
</feature>
<keyword evidence="6" id="KW-1185">Reference proteome</keyword>
<feature type="compositionally biased region" description="Basic and acidic residues" evidence="2">
    <location>
        <begin position="79"/>
        <end position="91"/>
    </location>
</feature>
<dbReference type="RefSeq" id="WP_108223013.1">
    <property type="nucleotide sequence ID" value="NZ_PZZW01000001.1"/>
</dbReference>
<dbReference type="Gene3D" id="3.30.1330.60">
    <property type="entry name" value="OmpA-like domain"/>
    <property type="match status" value="1"/>
</dbReference>
<evidence type="ECO:0000259" key="4">
    <source>
        <dbReference type="PROSITE" id="PS51123"/>
    </source>
</evidence>
<sequence length="732" mass="79332">MKSRLLTTTAALSVALSTFQPLPLVAQEGREAVCAQNPDLCPPKQKRGEGAQKREQAREKQKQKEERPAARAAQQDEGEAPRARRANREQAEEGGQARRANREQAEEGGQPRRPAAEQDAPARGEGARARAPEAEEGAARAQAEGNAADDTRLLEDADGQGEAARPAKRARPAEEERPADRERAGNRAARAGAAEEGGAARDAGAAEERPPAGAEGRNAQAREAAPDGEGPDAEELRRRLEGDAPAGDRPARGNREGGRAADEDGGRNAEGRGDGQARDAEARGDGQARDAEGRDAERPRNRAAEGRDADRERNRNAEEREGDRNRPTGAQAREGEGRQQAGDEARRARQQQPEPEEARKSLARILESEDQGEEAAAAAAASAEDAGEAARQARRQANRAQRITEENSRSSNEEFRTLLDGNRDERNDDNDDDDGGLSNFEKFGLLALGGLAVGTLLNNNRGEVVSNSGDRVVVQRSDGTYSVLKDDDTLLRRPGSEVVTQSFDDGSTRSVVTRADGTQIVTIRDASGRVLRRTAVDGQGREVMLIDDLEPYQSVDVSRLPEPAPIYSFVETRDDQGLREALEQSRTRDLDRTYSLRQIREYREVRALAPAIDVDQITFETGSAAIDPDEAEKLASLGQTIADMIAERPDEVFLIEGHTDAVGDAASNLALSDRRAESVALALTEYFDVPPENMVVQGYGEEDLRVDSDGSEQRNRRVAVRLITPLMQTASN</sequence>
<dbReference type="InterPro" id="IPR036737">
    <property type="entry name" value="OmpA-like_sf"/>
</dbReference>
<dbReference type="PANTHER" id="PTHR30329">
    <property type="entry name" value="STATOR ELEMENT OF FLAGELLAR MOTOR COMPLEX"/>
    <property type="match status" value="1"/>
</dbReference>
<evidence type="ECO:0000256" key="1">
    <source>
        <dbReference type="PROSITE-ProRule" id="PRU00473"/>
    </source>
</evidence>
<dbReference type="EMBL" id="PZZW01000001">
    <property type="protein sequence ID" value="PTM81363.1"/>
    <property type="molecule type" value="Genomic_DNA"/>
</dbReference>
<feature type="compositionally biased region" description="Basic and acidic residues" evidence="2">
    <location>
        <begin position="114"/>
        <end position="133"/>
    </location>
</feature>
<dbReference type="InterPro" id="IPR050330">
    <property type="entry name" value="Bact_OuterMem_StrucFunc"/>
</dbReference>
<evidence type="ECO:0000256" key="2">
    <source>
        <dbReference type="SAM" id="MobiDB-lite"/>
    </source>
</evidence>
<name>A0ABX5JBZ6_9RHOB</name>
<feature type="compositionally biased region" description="Basic and acidic residues" evidence="2">
    <location>
        <begin position="171"/>
        <end position="185"/>
    </location>
</feature>
<evidence type="ECO:0000313" key="6">
    <source>
        <dbReference type="Proteomes" id="UP000240800"/>
    </source>
</evidence>
<feature type="signal peptide" evidence="3">
    <location>
        <begin position="1"/>
        <end position="26"/>
    </location>
</feature>
<feature type="region of interest" description="Disordered" evidence="2">
    <location>
        <begin position="36"/>
        <end position="435"/>
    </location>
</feature>
<organism evidence="5 6">
    <name type="scientific">Cereibacter johrii</name>
    <dbReference type="NCBI Taxonomy" id="445629"/>
    <lineage>
        <taxon>Bacteria</taxon>
        <taxon>Pseudomonadati</taxon>
        <taxon>Pseudomonadota</taxon>
        <taxon>Alphaproteobacteria</taxon>
        <taxon>Rhodobacterales</taxon>
        <taxon>Paracoccaceae</taxon>
        <taxon>Cereibacter</taxon>
    </lineage>
</organism>
<feature type="compositionally biased region" description="Basic and acidic residues" evidence="2">
    <location>
        <begin position="333"/>
        <end position="347"/>
    </location>
</feature>
<dbReference type="Proteomes" id="UP000240800">
    <property type="component" value="Unassembled WGS sequence"/>
</dbReference>
<accession>A0ABX5JBZ6</accession>
<dbReference type="PANTHER" id="PTHR30329:SF21">
    <property type="entry name" value="LIPOPROTEIN YIAD-RELATED"/>
    <property type="match status" value="1"/>
</dbReference>
<dbReference type="InterPro" id="IPR006665">
    <property type="entry name" value="OmpA-like"/>
</dbReference>
<dbReference type="SUPFAM" id="SSF103088">
    <property type="entry name" value="OmpA-like"/>
    <property type="match status" value="1"/>
</dbReference>
<comment type="caution">
    <text evidence="5">The sequence shown here is derived from an EMBL/GenBank/DDBJ whole genome shotgun (WGS) entry which is preliminary data.</text>
</comment>
<feature type="chain" id="PRO_5046876951" evidence="3">
    <location>
        <begin position="27"/>
        <end position="732"/>
    </location>
</feature>
<feature type="compositionally biased region" description="Low complexity" evidence="2">
    <location>
        <begin position="374"/>
        <end position="384"/>
    </location>
</feature>
<gene>
    <name evidence="5" type="ORF">C8J29_101300</name>
</gene>
<feature type="compositionally biased region" description="Basic and acidic residues" evidence="2">
    <location>
        <begin position="402"/>
        <end position="426"/>
    </location>
</feature>
<keyword evidence="3" id="KW-0732">Signal</keyword>
<evidence type="ECO:0000313" key="5">
    <source>
        <dbReference type="EMBL" id="PTM81363.1"/>
    </source>
</evidence>